<dbReference type="CDD" id="cd01647">
    <property type="entry name" value="RT_LTR"/>
    <property type="match status" value="1"/>
</dbReference>
<keyword evidence="5" id="KW-1185">Reference proteome</keyword>
<dbReference type="EMBL" id="CAKOFQ010006671">
    <property type="protein sequence ID" value="CAH1957520.1"/>
    <property type="molecule type" value="Genomic_DNA"/>
</dbReference>
<evidence type="ECO:0000256" key="1">
    <source>
        <dbReference type="PROSITE-ProRule" id="PRU00047"/>
    </source>
</evidence>
<dbReference type="AlphaFoldDB" id="A0A9P0NWY5"/>
<keyword evidence="1" id="KW-0862">Zinc</keyword>
<accession>A0A9P0NWY5</accession>
<dbReference type="SMART" id="SM00343">
    <property type="entry name" value="ZnF_C2HC"/>
    <property type="match status" value="2"/>
</dbReference>
<dbReference type="SUPFAM" id="SSF56672">
    <property type="entry name" value="DNA/RNA polymerases"/>
    <property type="match status" value="1"/>
</dbReference>
<name>A0A9P0NWY5_ACAOB</name>
<dbReference type="InterPro" id="IPR043128">
    <property type="entry name" value="Rev_trsase/Diguanyl_cyclase"/>
</dbReference>
<reference evidence="4" key="1">
    <citation type="submission" date="2022-03" db="EMBL/GenBank/DDBJ databases">
        <authorList>
            <person name="Sayadi A."/>
        </authorList>
    </citation>
    <scope>NUCLEOTIDE SEQUENCE</scope>
</reference>
<dbReference type="InterPro" id="IPR001878">
    <property type="entry name" value="Znf_CCHC"/>
</dbReference>
<keyword evidence="1" id="KW-0479">Metal-binding</keyword>
<dbReference type="InterPro" id="IPR050951">
    <property type="entry name" value="Retrovirus_Pol_polyprotein"/>
</dbReference>
<dbReference type="Gene3D" id="4.10.60.10">
    <property type="entry name" value="Zinc finger, CCHC-type"/>
    <property type="match status" value="1"/>
</dbReference>
<dbReference type="InterPro" id="IPR000477">
    <property type="entry name" value="RT_dom"/>
</dbReference>
<dbReference type="PANTHER" id="PTHR37984:SF11">
    <property type="entry name" value="INTEGRASE CATALYTIC DOMAIN-CONTAINING PROTEIN"/>
    <property type="match status" value="1"/>
</dbReference>
<feature type="region of interest" description="Disordered" evidence="2">
    <location>
        <begin position="399"/>
        <end position="425"/>
    </location>
</feature>
<dbReference type="InterPro" id="IPR021109">
    <property type="entry name" value="Peptidase_aspartic_dom_sf"/>
</dbReference>
<proteinExistence type="predicted"/>
<keyword evidence="1" id="KW-0863">Zinc-finger</keyword>
<dbReference type="OrthoDB" id="5985374at2759"/>
<dbReference type="Gene3D" id="3.10.10.10">
    <property type="entry name" value="HIV Type 1 Reverse Transcriptase, subunit A, domain 1"/>
    <property type="match status" value="1"/>
</dbReference>
<dbReference type="Gene3D" id="2.40.70.10">
    <property type="entry name" value="Acid Proteases"/>
    <property type="match status" value="1"/>
</dbReference>
<comment type="caution">
    <text evidence="4">The sequence shown here is derived from an EMBL/GenBank/DDBJ whole genome shotgun (WGS) entry which is preliminary data.</text>
</comment>
<dbReference type="SUPFAM" id="SSF57756">
    <property type="entry name" value="Retrovirus zinc finger-like domains"/>
    <property type="match status" value="1"/>
</dbReference>
<dbReference type="SUPFAM" id="SSF50630">
    <property type="entry name" value="Acid proteases"/>
    <property type="match status" value="1"/>
</dbReference>
<dbReference type="PANTHER" id="PTHR37984">
    <property type="entry name" value="PROTEIN CBG26694"/>
    <property type="match status" value="1"/>
</dbReference>
<evidence type="ECO:0000259" key="3">
    <source>
        <dbReference type="PROSITE" id="PS50158"/>
    </source>
</evidence>
<dbReference type="GO" id="GO:0071897">
    <property type="term" value="P:DNA biosynthetic process"/>
    <property type="evidence" value="ECO:0007669"/>
    <property type="project" value="UniProtKB-ARBA"/>
</dbReference>
<feature type="domain" description="CCHC-type" evidence="3">
    <location>
        <begin position="365"/>
        <end position="379"/>
    </location>
</feature>
<dbReference type="GO" id="GO:0008270">
    <property type="term" value="F:zinc ion binding"/>
    <property type="evidence" value="ECO:0007669"/>
    <property type="project" value="UniProtKB-KW"/>
</dbReference>
<dbReference type="InterPro" id="IPR036875">
    <property type="entry name" value="Znf_CCHC_sf"/>
</dbReference>
<dbReference type="Pfam" id="PF00078">
    <property type="entry name" value="RVT_1"/>
    <property type="match status" value="1"/>
</dbReference>
<evidence type="ECO:0000256" key="2">
    <source>
        <dbReference type="SAM" id="MobiDB-lite"/>
    </source>
</evidence>
<gene>
    <name evidence="4" type="ORF">ACAOBT_LOCUS2147</name>
</gene>
<evidence type="ECO:0000313" key="5">
    <source>
        <dbReference type="Proteomes" id="UP001152888"/>
    </source>
</evidence>
<feature type="domain" description="CCHC-type" evidence="3">
    <location>
        <begin position="385"/>
        <end position="399"/>
    </location>
</feature>
<dbReference type="GO" id="GO:0003676">
    <property type="term" value="F:nucleic acid binding"/>
    <property type="evidence" value="ECO:0007669"/>
    <property type="project" value="InterPro"/>
</dbReference>
<protein>
    <recommendedName>
        <fullName evidence="3">CCHC-type domain-containing protein</fullName>
    </recommendedName>
</protein>
<dbReference type="PROSITE" id="PS50158">
    <property type="entry name" value="ZF_CCHC"/>
    <property type="match status" value="2"/>
</dbReference>
<dbReference type="Proteomes" id="UP001152888">
    <property type="component" value="Unassembled WGS sequence"/>
</dbReference>
<dbReference type="Pfam" id="PF00098">
    <property type="entry name" value="zf-CCHC"/>
    <property type="match status" value="1"/>
</dbReference>
<sequence length="817" mass="93864">MDEAVAEAEKSDVEQTFPLLRQRKPKRQFSYESIDESVLDPNQKFKISFYFTILDTTIQSLQRRSEGIEKCNDLFVFLGDLRNLVSDFLFKYRIKGFVKKKGDSHLVLKDLVGKGIVVVIWSVFTDKHCNCSYCMVIRNWNLFDDRQPAIMSTLNSLEPFDCDGQVCSVAVRWQKWKRALEVYLEAANIDSPAKKRANLLHIGGLGLQEIYYNLPGAHISEQTEDVENPVNVYEIAIRKLDEYFAPKQSKVYERHVFRLIKQEMDEKFEKFLVRLRNQTEKCVFSNTEENIIDQIVEKCSSSDLRKKILTIGDSISLENIVAEANALEAVSRQMEEFAEKKTGIEVNQINNNTKQKFRASEIKSCFRCGSKGHISFNCPAREKICKKCGYKGHVSNQCRTKPGKRRTHYESTTVKKSRYREPDKDDDDHNTNYVFHIDNDCDILCMIGGIPVQMVIDSGSKCNILNDETWTYLKNSQVSVSNQIKRPKKILMAYASKEPLTILGCFDAEIKVSEFVTRTTFYVVQNGTRNLLGKDTAKSLGVLRIGISAQSEVNAISAFPKFKNVVVDIPIDQSIKPVIQPYRRIPIPLETRVLKKIEEMVNSDIIEPVDGPSRWVSPMVPILKPDGEVRLCIDMRRANMAILRENHPLPTMDQMMPNFRKARLFSRLDVKSAFHQIEISEASRPITTFISSKGLFRYKRLMFGKSNIADPLSRLCKLAPKENSFDEGEHIHQIVEYSRPMALSLSQIKEKSNTDEEIRKVYKMIYSNEFDEKTKPFQAFIPELCFYDNILLRGTRIVIPADLRLAVLQAAHEGHPE</sequence>
<dbReference type="InterPro" id="IPR043502">
    <property type="entry name" value="DNA/RNA_pol_sf"/>
</dbReference>
<evidence type="ECO:0000313" key="4">
    <source>
        <dbReference type="EMBL" id="CAH1957520.1"/>
    </source>
</evidence>
<organism evidence="4 5">
    <name type="scientific">Acanthoscelides obtectus</name>
    <name type="common">Bean weevil</name>
    <name type="synonym">Bruchus obtectus</name>
    <dbReference type="NCBI Taxonomy" id="200917"/>
    <lineage>
        <taxon>Eukaryota</taxon>
        <taxon>Metazoa</taxon>
        <taxon>Ecdysozoa</taxon>
        <taxon>Arthropoda</taxon>
        <taxon>Hexapoda</taxon>
        <taxon>Insecta</taxon>
        <taxon>Pterygota</taxon>
        <taxon>Neoptera</taxon>
        <taxon>Endopterygota</taxon>
        <taxon>Coleoptera</taxon>
        <taxon>Polyphaga</taxon>
        <taxon>Cucujiformia</taxon>
        <taxon>Chrysomeloidea</taxon>
        <taxon>Chrysomelidae</taxon>
        <taxon>Bruchinae</taxon>
        <taxon>Bruchini</taxon>
        <taxon>Acanthoscelides</taxon>
    </lineage>
</organism>
<dbReference type="Gene3D" id="3.30.70.270">
    <property type="match status" value="1"/>
</dbReference>